<dbReference type="InterPro" id="IPR039697">
    <property type="entry name" value="Alcohol_dehydrogenase_Fe"/>
</dbReference>
<proteinExistence type="inferred from homology"/>
<comment type="caution">
    <text evidence="7">The sequence shown here is derived from an EMBL/GenBank/DDBJ whole genome shotgun (WGS) entry which is preliminary data.</text>
</comment>
<dbReference type="InterPro" id="IPR056798">
    <property type="entry name" value="ADH_Fe_C"/>
</dbReference>
<reference evidence="7 8" key="1">
    <citation type="submission" date="2019-09" db="EMBL/GenBank/DDBJ databases">
        <title>Draft genome sequence of Acinetobacter tandoii W4-4-4 isolated from environmental water sample.</title>
        <authorList>
            <person name="Wee S.K."/>
            <person name="Yan B."/>
            <person name="Mustaffa S.B."/>
            <person name="Yap E.P.H."/>
        </authorList>
    </citation>
    <scope>NUCLEOTIDE SEQUENCE [LARGE SCALE GENOMIC DNA]</scope>
    <source>
        <strain evidence="7 8">W4-4-4</strain>
    </source>
</reference>
<keyword evidence="3" id="KW-0560">Oxidoreductase</keyword>
<dbReference type="GO" id="GO:0046872">
    <property type="term" value="F:metal ion binding"/>
    <property type="evidence" value="ECO:0007669"/>
    <property type="project" value="InterPro"/>
</dbReference>
<keyword evidence="4" id="KW-0520">NAD</keyword>
<dbReference type="FunFam" id="1.20.1090.10:FF:000001">
    <property type="entry name" value="Aldehyde-alcohol dehydrogenase"/>
    <property type="match status" value="1"/>
</dbReference>
<dbReference type="InterPro" id="IPR001670">
    <property type="entry name" value="ADH_Fe/GldA"/>
</dbReference>
<comment type="similarity">
    <text evidence="2">Belongs to the iron-containing alcohol dehydrogenase family.</text>
</comment>
<evidence type="ECO:0000313" key="7">
    <source>
        <dbReference type="EMBL" id="KAB1853970.1"/>
    </source>
</evidence>
<evidence type="ECO:0000256" key="1">
    <source>
        <dbReference type="ARBA" id="ARBA00001962"/>
    </source>
</evidence>
<evidence type="ECO:0000259" key="6">
    <source>
        <dbReference type="Pfam" id="PF25137"/>
    </source>
</evidence>
<dbReference type="CDD" id="cd08188">
    <property type="entry name" value="PDDH"/>
    <property type="match status" value="1"/>
</dbReference>
<dbReference type="AlphaFoldDB" id="A0A5N4WCC8"/>
<feature type="domain" description="Fe-containing alcohol dehydrogenase-like C-terminal" evidence="6">
    <location>
        <begin position="195"/>
        <end position="390"/>
    </location>
</feature>
<dbReference type="Gene3D" id="3.40.50.1970">
    <property type="match status" value="1"/>
</dbReference>
<dbReference type="Proteomes" id="UP000325788">
    <property type="component" value="Unassembled WGS sequence"/>
</dbReference>
<comment type="cofactor">
    <cofactor evidence="1">
        <name>Fe cation</name>
        <dbReference type="ChEBI" id="CHEBI:24875"/>
    </cofactor>
</comment>
<dbReference type="PANTHER" id="PTHR11496">
    <property type="entry name" value="ALCOHOL DEHYDROGENASE"/>
    <property type="match status" value="1"/>
</dbReference>
<protein>
    <submittedName>
        <fullName evidence="7">Iron-containing alcohol dehydrogenase</fullName>
    </submittedName>
</protein>
<dbReference type="FunFam" id="3.40.50.1970:FF:000003">
    <property type="entry name" value="Alcohol dehydrogenase, iron-containing"/>
    <property type="match status" value="1"/>
</dbReference>
<name>A0A5N4WCC8_9GAMM</name>
<dbReference type="EMBL" id="VXLD01000007">
    <property type="protein sequence ID" value="KAB1853970.1"/>
    <property type="molecule type" value="Genomic_DNA"/>
</dbReference>
<organism evidence="7 8">
    <name type="scientific">Acinetobacter tandoii</name>
    <dbReference type="NCBI Taxonomy" id="202954"/>
    <lineage>
        <taxon>Bacteria</taxon>
        <taxon>Pseudomonadati</taxon>
        <taxon>Pseudomonadota</taxon>
        <taxon>Gammaproteobacteria</taxon>
        <taxon>Moraxellales</taxon>
        <taxon>Moraxellaceae</taxon>
        <taxon>Acinetobacter</taxon>
    </lineage>
</organism>
<evidence type="ECO:0000256" key="4">
    <source>
        <dbReference type="ARBA" id="ARBA00023027"/>
    </source>
</evidence>
<dbReference type="SUPFAM" id="SSF56796">
    <property type="entry name" value="Dehydroquinate synthase-like"/>
    <property type="match status" value="1"/>
</dbReference>
<evidence type="ECO:0000313" key="8">
    <source>
        <dbReference type="Proteomes" id="UP000325788"/>
    </source>
</evidence>
<dbReference type="PANTHER" id="PTHR11496:SF102">
    <property type="entry name" value="ALCOHOL DEHYDROGENASE 4"/>
    <property type="match status" value="1"/>
</dbReference>
<dbReference type="Pfam" id="PF25137">
    <property type="entry name" value="ADH_Fe_C"/>
    <property type="match status" value="1"/>
</dbReference>
<gene>
    <name evidence="7" type="ORF">F4W09_11560</name>
</gene>
<dbReference type="PROSITE" id="PS00060">
    <property type="entry name" value="ADH_IRON_2"/>
    <property type="match status" value="1"/>
</dbReference>
<sequence length="403" mass="42434">MAFKNIADQTNGFYIPCVSLFGPGCAKEIGTKAQNLGAKKALIVTDAGLFKFGVADTIASYLKDAGVDSHIFPGAEPNPTDINVHNGVQAYNDHACDFIVSLGGGSSHDCAKGIGLVTAGGGHIRDYEGIDKSSVPMTPLIAVNTTAGTASEMTRFCIITNTDTHVKMAIVDWRCTPLIAIDDPKLMIAKPASLTAATGMDALTHAVEAYVSTAANPITDACAEKAISMISEWLRPAVANGENLEARDAMSYAQYLAGMAFNNASLGYVHAMAHQLGGFYNLPHGVCNAVLLPHVCEFNLIACPDRYARIAELMGVNTTGFTVTEAAYAAIEAIRELSSSIGIPSNLSELGVKEQDLGIMSENAQKDACMLTNPRKATHAQVVDIFKAALKSGAEVVDFKAAV</sequence>
<evidence type="ECO:0000256" key="3">
    <source>
        <dbReference type="ARBA" id="ARBA00023002"/>
    </source>
</evidence>
<dbReference type="Gene3D" id="1.20.1090.10">
    <property type="entry name" value="Dehydroquinate synthase-like - alpha domain"/>
    <property type="match status" value="1"/>
</dbReference>
<dbReference type="Pfam" id="PF00465">
    <property type="entry name" value="Fe-ADH"/>
    <property type="match status" value="1"/>
</dbReference>
<evidence type="ECO:0000259" key="5">
    <source>
        <dbReference type="Pfam" id="PF00465"/>
    </source>
</evidence>
<dbReference type="PROSITE" id="PS00913">
    <property type="entry name" value="ADH_IRON_1"/>
    <property type="match status" value="1"/>
</dbReference>
<dbReference type="GO" id="GO:0004022">
    <property type="term" value="F:alcohol dehydrogenase (NAD+) activity"/>
    <property type="evidence" value="ECO:0007669"/>
    <property type="project" value="TreeGrafter"/>
</dbReference>
<accession>A0A5N4WCC8</accession>
<dbReference type="InterPro" id="IPR018211">
    <property type="entry name" value="ADH_Fe_CS"/>
</dbReference>
<feature type="domain" description="Alcohol dehydrogenase iron-type/glycerol dehydrogenase GldA" evidence="5">
    <location>
        <begin position="20"/>
        <end position="184"/>
    </location>
</feature>
<dbReference type="RefSeq" id="WP_151504890.1">
    <property type="nucleotide sequence ID" value="NZ_JBODRR010000029.1"/>
</dbReference>
<evidence type="ECO:0000256" key="2">
    <source>
        <dbReference type="ARBA" id="ARBA00007358"/>
    </source>
</evidence>